<evidence type="ECO:0000256" key="5">
    <source>
        <dbReference type="ARBA" id="ARBA00022517"/>
    </source>
</evidence>
<evidence type="ECO:0000256" key="1">
    <source>
        <dbReference type="ARBA" id="ARBA00004123"/>
    </source>
</evidence>
<evidence type="ECO:0000256" key="4">
    <source>
        <dbReference type="ARBA" id="ARBA00022490"/>
    </source>
</evidence>
<keyword evidence="4" id="KW-0963">Cytoplasm</keyword>
<protein>
    <recommendedName>
        <fullName evidence="10">Ribosome biogenesis protein Alb1</fullName>
    </recommendedName>
</protein>
<evidence type="ECO:0000256" key="3">
    <source>
        <dbReference type="ARBA" id="ARBA00022448"/>
    </source>
</evidence>
<dbReference type="PANTHER" id="PTHR28280">
    <property type="entry name" value="SHUTTLING PRE-60S FACTOR ECM1"/>
    <property type="match status" value="1"/>
</dbReference>
<evidence type="ECO:0000313" key="9">
    <source>
        <dbReference type="Proteomes" id="UP000037505"/>
    </source>
</evidence>
<dbReference type="GO" id="GO:0030687">
    <property type="term" value="C:preribosome, large subunit precursor"/>
    <property type="evidence" value="ECO:0007669"/>
    <property type="project" value="TreeGrafter"/>
</dbReference>
<proteinExistence type="predicted"/>
<comment type="subcellular location">
    <subcellularLocation>
        <location evidence="2">Cytoplasm</location>
    </subcellularLocation>
    <subcellularLocation>
        <location evidence="1">Nucleus</location>
    </subcellularLocation>
</comment>
<keyword evidence="6" id="KW-0539">Nucleus</keyword>
<keyword evidence="9" id="KW-1185">Reference proteome</keyword>
<evidence type="ECO:0000256" key="7">
    <source>
        <dbReference type="SAM" id="MobiDB-lite"/>
    </source>
</evidence>
<keyword evidence="3" id="KW-0813">Transport</keyword>
<comment type="caution">
    <text evidence="8">The sequence shown here is derived from an EMBL/GenBank/DDBJ whole genome shotgun (WGS) entry which is preliminary data.</text>
</comment>
<dbReference type="InterPro" id="IPR022784">
    <property type="entry name" value="Ribosome_bgen_Alb1"/>
</dbReference>
<organism evidence="8 9">
    <name type="scientific">Aspergillus nomiae NRRL (strain ATCC 15546 / NRRL 13137 / CBS 260.88 / M93)</name>
    <dbReference type="NCBI Taxonomy" id="1509407"/>
    <lineage>
        <taxon>Eukaryota</taxon>
        <taxon>Fungi</taxon>
        <taxon>Dikarya</taxon>
        <taxon>Ascomycota</taxon>
        <taxon>Pezizomycotina</taxon>
        <taxon>Eurotiomycetes</taxon>
        <taxon>Eurotiomycetidae</taxon>
        <taxon>Eurotiales</taxon>
        <taxon>Aspergillaceae</taxon>
        <taxon>Aspergillus</taxon>
        <taxon>Aspergillus subgen. Circumdati</taxon>
    </lineage>
</organism>
<feature type="region of interest" description="Disordered" evidence="7">
    <location>
        <begin position="113"/>
        <end position="171"/>
    </location>
</feature>
<feature type="region of interest" description="Disordered" evidence="7">
    <location>
        <begin position="48"/>
        <end position="74"/>
    </location>
</feature>
<reference evidence="8 9" key="1">
    <citation type="submission" date="2014-06" db="EMBL/GenBank/DDBJ databases">
        <title>The Genome of the Aflatoxigenic Filamentous Fungus Aspergillus nomius.</title>
        <authorList>
            <person name="Moore M.G."/>
            <person name="Shannon B.M."/>
            <person name="Brian M.M."/>
        </authorList>
    </citation>
    <scope>NUCLEOTIDE SEQUENCE [LARGE SCALE GENOMIC DNA]</scope>
    <source>
        <strain evidence="8 9">NRRL 13137</strain>
    </source>
</reference>
<sequence>MAKARVQSKHSRAARRAASPSLNVDKSLTTLPRAEDTVIQRESILSDRANAGVAKRKSKTKALSKAQRARQQKGIERAENIMDQLETKVEKSLKRGKTVKARRAEWEDLNRKSGATMFQNLNDEADNDDDDAMADVSAAPKKTKPQPQPTYVAQNPAVDQHADIDVDDDIS</sequence>
<keyword evidence="5" id="KW-0690">Ribosome biogenesis</keyword>
<accession>A0A0L1IQR3</accession>
<feature type="region of interest" description="Disordered" evidence="7">
    <location>
        <begin position="1"/>
        <end position="28"/>
    </location>
</feature>
<evidence type="ECO:0008006" key="10">
    <source>
        <dbReference type="Google" id="ProtNLM"/>
    </source>
</evidence>
<gene>
    <name evidence="8" type="ORF">ANOM_008969</name>
</gene>
<dbReference type="PANTHER" id="PTHR28280:SF1">
    <property type="entry name" value="SHUTTLING PRE-60S FACTOR ECM1"/>
    <property type="match status" value="1"/>
</dbReference>
<dbReference type="GeneID" id="26810773"/>
<dbReference type="EMBL" id="JNOM01000416">
    <property type="protein sequence ID" value="KNG81725.1"/>
    <property type="molecule type" value="Genomic_DNA"/>
</dbReference>
<name>A0A0L1IQR3_ASPN3</name>
<dbReference type="GO" id="GO:0000055">
    <property type="term" value="P:ribosomal large subunit export from nucleus"/>
    <property type="evidence" value="ECO:0007669"/>
    <property type="project" value="TreeGrafter"/>
</dbReference>
<dbReference type="GO" id="GO:0005730">
    <property type="term" value="C:nucleolus"/>
    <property type="evidence" value="ECO:0007669"/>
    <property type="project" value="TreeGrafter"/>
</dbReference>
<evidence type="ECO:0000313" key="8">
    <source>
        <dbReference type="EMBL" id="KNG81725.1"/>
    </source>
</evidence>
<evidence type="ECO:0000256" key="2">
    <source>
        <dbReference type="ARBA" id="ARBA00004496"/>
    </source>
</evidence>
<dbReference type="RefSeq" id="XP_015402648.1">
    <property type="nucleotide sequence ID" value="XM_015554225.1"/>
</dbReference>
<dbReference type="GO" id="GO:0005737">
    <property type="term" value="C:cytoplasm"/>
    <property type="evidence" value="ECO:0007669"/>
    <property type="project" value="UniProtKB-SubCell"/>
</dbReference>
<feature type="compositionally biased region" description="Basic residues" evidence="7">
    <location>
        <begin position="1"/>
        <end position="15"/>
    </location>
</feature>
<feature type="compositionally biased region" description="Basic residues" evidence="7">
    <location>
        <begin position="54"/>
        <end position="71"/>
    </location>
</feature>
<dbReference type="Pfam" id="PF09135">
    <property type="entry name" value="Alb1"/>
    <property type="match status" value="1"/>
</dbReference>
<evidence type="ECO:0000256" key="6">
    <source>
        <dbReference type="ARBA" id="ARBA00023242"/>
    </source>
</evidence>
<dbReference type="AlphaFoldDB" id="A0A0L1IQR3"/>
<dbReference type="InterPro" id="IPR053278">
    <property type="entry name" value="Pre-60S_factor_ECM1"/>
</dbReference>
<dbReference type="Proteomes" id="UP000037505">
    <property type="component" value="Unassembled WGS sequence"/>
</dbReference>
<feature type="compositionally biased region" description="Acidic residues" evidence="7">
    <location>
        <begin position="123"/>
        <end position="133"/>
    </location>
</feature>
<dbReference type="OrthoDB" id="5304887at2759"/>